<dbReference type="GO" id="GO:0030428">
    <property type="term" value="C:cell septum"/>
    <property type="evidence" value="ECO:0007669"/>
    <property type="project" value="TreeGrafter"/>
</dbReference>
<dbReference type="PANTHER" id="PTHR38687">
    <property type="entry name" value="CELL DIVISION PROTEIN DEDD-RELATED"/>
    <property type="match status" value="1"/>
</dbReference>
<feature type="domain" description="SPOR" evidence="2">
    <location>
        <begin position="138"/>
        <end position="217"/>
    </location>
</feature>
<feature type="transmembrane region" description="Helical" evidence="1">
    <location>
        <begin position="16"/>
        <end position="34"/>
    </location>
</feature>
<dbReference type="InterPro" id="IPR052521">
    <property type="entry name" value="Cell_div_SPOR-domain"/>
</dbReference>
<keyword evidence="1" id="KW-0812">Transmembrane</keyword>
<dbReference type="PROSITE" id="PS51724">
    <property type="entry name" value="SPOR"/>
    <property type="match status" value="1"/>
</dbReference>
<keyword evidence="1" id="KW-0472">Membrane</keyword>
<dbReference type="GO" id="GO:0032506">
    <property type="term" value="P:cytokinetic process"/>
    <property type="evidence" value="ECO:0007669"/>
    <property type="project" value="TreeGrafter"/>
</dbReference>
<accession>A0A0R2SF04</accession>
<keyword evidence="1" id="KW-1133">Transmembrane helix</keyword>
<dbReference type="PANTHER" id="PTHR38687:SF1">
    <property type="entry name" value="CELL DIVISION PROTEIN DEDD"/>
    <property type="match status" value="1"/>
</dbReference>
<dbReference type="Gene3D" id="3.30.70.1070">
    <property type="entry name" value="Sporulation related repeat"/>
    <property type="match status" value="1"/>
</dbReference>
<proteinExistence type="predicted"/>
<dbReference type="Proteomes" id="UP000051934">
    <property type="component" value="Unassembled WGS sequence"/>
</dbReference>
<dbReference type="InterPro" id="IPR036680">
    <property type="entry name" value="SPOR-like_sf"/>
</dbReference>
<dbReference type="AlphaFoldDB" id="A0A0R2SF04"/>
<organism evidence="3 4">
    <name type="scientific">OM182 bacterium BACL3 MAG-120507-bin80</name>
    <dbReference type="NCBI Taxonomy" id="1655577"/>
    <lineage>
        <taxon>Bacteria</taxon>
        <taxon>Pseudomonadati</taxon>
        <taxon>Pseudomonadota</taxon>
        <taxon>Gammaproteobacteria</taxon>
        <taxon>OMG group</taxon>
        <taxon>OM182 clade</taxon>
    </lineage>
</organism>
<evidence type="ECO:0000256" key="1">
    <source>
        <dbReference type="SAM" id="Phobius"/>
    </source>
</evidence>
<reference evidence="3 4" key="1">
    <citation type="submission" date="2015-10" db="EMBL/GenBank/DDBJ databases">
        <title>Metagenome-Assembled Genomes uncover a global brackish microbiome.</title>
        <authorList>
            <person name="Hugerth L.W."/>
            <person name="Larsson J."/>
            <person name="Alneberg J."/>
            <person name="Lindh M.V."/>
            <person name="Legrand C."/>
            <person name="Pinhassi J."/>
            <person name="Andersson A.F."/>
        </authorList>
    </citation>
    <scope>NUCLEOTIDE SEQUENCE [LARGE SCALE GENOMIC DNA]</scope>
    <source>
        <strain evidence="3">BACL4 MAG-120507-bin80</strain>
    </source>
</reference>
<comment type="caution">
    <text evidence="3">The sequence shown here is derived from an EMBL/GenBank/DDBJ whole genome shotgun (WGS) entry which is preliminary data.</text>
</comment>
<evidence type="ECO:0000259" key="2">
    <source>
        <dbReference type="PROSITE" id="PS51724"/>
    </source>
</evidence>
<dbReference type="GO" id="GO:0032153">
    <property type="term" value="C:cell division site"/>
    <property type="evidence" value="ECO:0007669"/>
    <property type="project" value="TreeGrafter"/>
</dbReference>
<gene>
    <name evidence="3" type="ORF">ABR69_12420</name>
</gene>
<dbReference type="SUPFAM" id="SSF110997">
    <property type="entry name" value="Sporulation related repeat"/>
    <property type="match status" value="1"/>
</dbReference>
<dbReference type="InterPro" id="IPR007730">
    <property type="entry name" value="SPOR-like_dom"/>
</dbReference>
<dbReference type="Pfam" id="PF05036">
    <property type="entry name" value="SPOR"/>
    <property type="match status" value="1"/>
</dbReference>
<evidence type="ECO:0000313" key="4">
    <source>
        <dbReference type="Proteomes" id="UP000051934"/>
    </source>
</evidence>
<dbReference type="EMBL" id="LIBB01000008">
    <property type="protein sequence ID" value="KRO73334.1"/>
    <property type="molecule type" value="Genomic_DNA"/>
</dbReference>
<protein>
    <recommendedName>
        <fullName evidence="2">SPOR domain-containing protein</fullName>
    </recommendedName>
</protein>
<sequence length="223" mass="24391">MQQDPQEVSKGRKRRVVGTIVLLALALIILPQLFDGEGGYQPQVESRIPERPIITLLPQPQQSRPVMVGDVPSRAVVDNPTVAASASNASNSSEREPRIIEFPQSNQLSTAESQANTVAEAEIARDAEADANPSLNAAGLPDGWVVQLGTFGDLGNASTLLRELLADDYRAYERKSQRDGREMSTILVGPVIDRAEADRLLTELAAKLNLTPLVKRYEREELR</sequence>
<dbReference type="GO" id="GO:0042834">
    <property type="term" value="F:peptidoglycan binding"/>
    <property type="evidence" value="ECO:0007669"/>
    <property type="project" value="InterPro"/>
</dbReference>
<evidence type="ECO:0000313" key="3">
    <source>
        <dbReference type="EMBL" id="KRO73334.1"/>
    </source>
</evidence>
<name>A0A0R2SF04_9GAMM</name>